<comment type="similarity">
    <text evidence="2">Belongs to the dpy-30 family.</text>
</comment>
<organism evidence="5 6">
    <name type="scientific">Mucor flavus</name>
    <dbReference type="NCBI Taxonomy" id="439312"/>
    <lineage>
        <taxon>Eukaryota</taxon>
        <taxon>Fungi</taxon>
        <taxon>Fungi incertae sedis</taxon>
        <taxon>Mucoromycota</taxon>
        <taxon>Mucoromycotina</taxon>
        <taxon>Mucoromycetes</taxon>
        <taxon>Mucorales</taxon>
        <taxon>Mucorineae</taxon>
        <taxon>Mucoraceae</taxon>
        <taxon>Mucor</taxon>
    </lineage>
</organism>
<evidence type="ECO:0000256" key="1">
    <source>
        <dbReference type="ARBA" id="ARBA00004123"/>
    </source>
</evidence>
<dbReference type="EMBL" id="BAABUK010000003">
    <property type="protein sequence ID" value="GAA5808048.1"/>
    <property type="molecule type" value="Genomic_DNA"/>
</dbReference>
<proteinExistence type="inferred from homology"/>
<keyword evidence="6" id="KW-1185">Reference proteome</keyword>
<keyword evidence="3" id="KW-0539">Nucleus</keyword>
<evidence type="ECO:0000313" key="6">
    <source>
        <dbReference type="Proteomes" id="UP001473302"/>
    </source>
</evidence>
<dbReference type="Gene3D" id="1.20.890.10">
    <property type="entry name" value="cAMP-dependent protein kinase regulatory subunit, dimerization-anchoring domain"/>
    <property type="match status" value="1"/>
</dbReference>
<dbReference type="Pfam" id="PF05186">
    <property type="entry name" value="Dpy-30"/>
    <property type="match status" value="1"/>
</dbReference>
<sequence>MSDNQNYIESSSYTSITQQTDSNIKQEYVQESSYSQYTSKNSDANDIKLSSTLNKYSDGGSTPRSYLDSTVVPTLLEGLKLLATESLTPSDPLAYLGRFLLSRSNERQ</sequence>
<evidence type="ECO:0000256" key="3">
    <source>
        <dbReference type="ARBA" id="ARBA00023242"/>
    </source>
</evidence>
<dbReference type="CDD" id="cd22965">
    <property type="entry name" value="DD_DPY30_SDC1"/>
    <property type="match status" value="1"/>
</dbReference>
<dbReference type="Proteomes" id="UP001473302">
    <property type="component" value="Unassembled WGS sequence"/>
</dbReference>
<comment type="subcellular location">
    <subcellularLocation>
        <location evidence="1">Nucleus</location>
    </subcellularLocation>
</comment>
<evidence type="ECO:0000313" key="5">
    <source>
        <dbReference type="EMBL" id="GAA5808048.1"/>
    </source>
</evidence>
<accession>A0ABP9YMG2</accession>
<gene>
    <name evidence="5" type="ORF">MFLAVUS_001430</name>
</gene>
<reference evidence="5 6" key="1">
    <citation type="submission" date="2024-04" db="EMBL/GenBank/DDBJ databases">
        <title>genome sequences of Mucor flavus KT1a and Helicostylum pulchrum KT1b strains isolated from the surface of a dry-aged beef.</title>
        <authorList>
            <person name="Toyotome T."/>
            <person name="Hosono M."/>
            <person name="Torimaru M."/>
            <person name="Fukuda K."/>
            <person name="Mikami N."/>
        </authorList>
    </citation>
    <scope>NUCLEOTIDE SEQUENCE [LARGE SCALE GENOMIC DNA]</scope>
    <source>
        <strain evidence="5 6">KT1a</strain>
    </source>
</reference>
<comment type="caution">
    <text evidence="5">The sequence shown here is derived from an EMBL/GenBank/DDBJ whole genome shotgun (WGS) entry which is preliminary data.</text>
</comment>
<protein>
    <submittedName>
        <fullName evidence="5">Uncharacterized protein</fullName>
    </submittedName>
</protein>
<dbReference type="InterPro" id="IPR007858">
    <property type="entry name" value="Dpy-30_motif"/>
</dbReference>
<evidence type="ECO:0000256" key="2">
    <source>
        <dbReference type="ARBA" id="ARBA00010849"/>
    </source>
</evidence>
<feature type="region of interest" description="Disordered" evidence="4">
    <location>
        <begin position="1"/>
        <end position="22"/>
    </location>
</feature>
<evidence type="ECO:0000256" key="4">
    <source>
        <dbReference type="SAM" id="MobiDB-lite"/>
    </source>
</evidence>
<dbReference type="InterPro" id="IPR049629">
    <property type="entry name" value="DPY30_SDC1_DD"/>
</dbReference>
<name>A0ABP9YMG2_9FUNG</name>